<dbReference type="InterPro" id="IPR020946">
    <property type="entry name" value="Flavin_mOase-like"/>
</dbReference>
<dbReference type="GO" id="GO:0050661">
    <property type="term" value="F:NADP binding"/>
    <property type="evidence" value="ECO:0007669"/>
    <property type="project" value="InterPro"/>
</dbReference>
<dbReference type="Pfam" id="PF13450">
    <property type="entry name" value="NAD_binding_8"/>
    <property type="match status" value="1"/>
</dbReference>
<protein>
    <submittedName>
        <fullName evidence="5">Uncharacterized protein</fullName>
    </submittedName>
</protein>
<evidence type="ECO:0000256" key="4">
    <source>
        <dbReference type="ARBA" id="ARBA00023002"/>
    </source>
</evidence>
<dbReference type="Proteomes" id="UP000237144">
    <property type="component" value="Unassembled WGS sequence"/>
</dbReference>
<evidence type="ECO:0000256" key="2">
    <source>
        <dbReference type="ARBA" id="ARBA00022630"/>
    </source>
</evidence>
<dbReference type="PANTHER" id="PTHR42877">
    <property type="entry name" value="L-ORNITHINE N(5)-MONOOXYGENASE-RELATED"/>
    <property type="match status" value="1"/>
</dbReference>
<name>A0A2S5BHF8_9BASI</name>
<evidence type="ECO:0000256" key="1">
    <source>
        <dbReference type="ARBA" id="ARBA00010139"/>
    </source>
</evidence>
<keyword evidence="4" id="KW-0560">Oxidoreductase</keyword>
<dbReference type="Pfam" id="PF00743">
    <property type="entry name" value="FMO-like"/>
    <property type="match status" value="1"/>
</dbReference>
<dbReference type="AlphaFoldDB" id="A0A2S5BHF8"/>
<keyword evidence="2" id="KW-0285">Flavoprotein</keyword>
<proteinExistence type="inferred from homology"/>
<evidence type="ECO:0000313" key="5">
    <source>
        <dbReference type="EMBL" id="POY76201.1"/>
    </source>
</evidence>
<dbReference type="InterPro" id="IPR036188">
    <property type="entry name" value="FAD/NAD-bd_sf"/>
</dbReference>
<keyword evidence="3" id="KW-0274">FAD</keyword>
<organism evidence="5 6">
    <name type="scientific">Rhodotorula taiwanensis</name>
    <dbReference type="NCBI Taxonomy" id="741276"/>
    <lineage>
        <taxon>Eukaryota</taxon>
        <taxon>Fungi</taxon>
        <taxon>Dikarya</taxon>
        <taxon>Basidiomycota</taxon>
        <taxon>Pucciniomycotina</taxon>
        <taxon>Microbotryomycetes</taxon>
        <taxon>Sporidiobolales</taxon>
        <taxon>Sporidiobolaceae</taxon>
        <taxon>Rhodotorula</taxon>
    </lineage>
</organism>
<reference evidence="5 6" key="1">
    <citation type="journal article" date="2018" name="Front. Microbiol.">
        <title>Prospects for Fungal Bioremediation of Acidic Radioactive Waste Sites: Characterization and Genome Sequence of Rhodotorula taiwanensis MD1149.</title>
        <authorList>
            <person name="Tkavc R."/>
            <person name="Matrosova V.Y."/>
            <person name="Grichenko O.E."/>
            <person name="Gostincar C."/>
            <person name="Volpe R.P."/>
            <person name="Klimenkova P."/>
            <person name="Gaidamakova E.K."/>
            <person name="Zhou C.E."/>
            <person name="Stewart B.J."/>
            <person name="Lyman M.G."/>
            <person name="Malfatti S.A."/>
            <person name="Rubinfeld B."/>
            <person name="Courtot M."/>
            <person name="Singh J."/>
            <person name="Dalgard C.L."/>
            <person name="Hamilton T."/>
            <person name="Frey K.G."/>
            <person name="Gunde-Cimerman N."/>
            <person name="Dugan L."/>
            <person name="Daly M.J."/>
        </authorList>
    </citation>
    <scope>NUCLEOTIDE SEQUENCE [LARGE SCALE GENOMIC DNA]</scope>
    <source>
        <strain evidence="5 6">MD1149</strain>
    </source>
</reference>
<evidence type="ECO:0000256" key="3">
    <source>
        <dbReference type="ARBA" id="ARBA00022827"/>
    </source>
</evidence>
<dbReference type="PANTHER" id="PTHR42877:SF5">
    <property type="entry name" value="L-ORNITHINE N(5)-MONOOXYGENASE-RELATED"/>
    <property type="match status" value="1"/>
</dbReference>
<sequence length="534" mass="60351">MSKMELATSANRVQVSAPDEKEHYTAVVMGAGLSGMAAAIQLKRHLGLEDVLVYEKTGDIGGRRMRYPVQLLLVLDLHEVQDKFHLDNIVFRTMVTSAAFSRETGLWHLTVQDLESGATRERTCNILISCLGGLTIPNRPPFDPRKFNGPVFHSAEWPEDVDLKGKDVVIVGNGCSAAQIMPEIHREAKSVTQVARSRQTFFKRIAAPDRPFLRFLMHYVPGVGRLLRLLMFLVTESLWKVSDIEKGAKGRADSEKELLSHMQETTPNKYWDFLGADFDVGAKRRVFDAGYYRSLHEPNVELVADDSVERAEGNTVYTKKGRELKADVVILATGFRVRDCKSPSTVYKRWSCSLAWAITPADLFPMKVTNGEGESLQERMDQTGVKTYQGTCVSSFPNFFWILGPNTATNHSSVLFTSEAQLALAFHLIRPVLAALGKGRQQRVKLIKPAPYVEVTRAAEDRYYAELRQRMKGMVWESKGGVAWYVDKATGLCTALYPWTQVHFWQKCAFPSFSDFKWTNCSGPWTWRSYLGWW</sequence>
<dbReference type="Gene3D" id="3.50.50.60">
    <property type="entry name" value="FAD/NAD(P)-binding domain"/>
    <property type="match status" value="3"/>
</dbReference>
<evidence type="ECO:0000313" key="6">
    <source>
        <dbReference type="Proteomes" id="UP000237144"/>
    </source>
</evidence>
<keyword evidence="6" id="KW-1185">Reference proteome</keyword>
<dbReference type="InterPro" id="IPR051209">
    <property type="entry name" value="FAD-bind_Monooxygenase_sf"/>
</dbReference>
<dbReference type="OrthoDB" id="74360at2759"/>
<dbReference type="SUPFAM" id="SSF51905">
    <property type="entry name" value="FAD/NAD(P)-binding domain"/>
    <property type="match status" value="1"/>
</dbReference>
<accession>A0A2S5BHF8</accession>
<dbReference type="EMBL" id="PJQD01000007">
    <property type="protein sequence ID" value="POY76201.1"/>
    <property type="molecule type" value="Genomic_DNA"/>
</dbReference>
<gene>
    <name evidence="5" type="ORF">BMF94_0721</name>
</gene>
<dbReference type="GO" id="GO:0050660">
    <property type="term" value="F:flavin adenine dinucleotide binding"/>
    <property type="evidence" value="ECO:0007669"/>
    <property type="project" value="InterPro"/>
</dbReference>
<comment type="similarity">
    <text evidence="1">Belongs to the FAD-binding monooxygenase family.</text>
</comment>
<dbReference type="GO" id="GO:0004499">
    <property type="term" value="F:N,N-dimethylaniline monooxygenase activity"/>
    <property type="evidence" value="ECO:0007669"/>
    <property type="project" value="InterPro"/>
</dbReference>
<comment type="caution">
    <text evidence="5">The sequence shown here is derived from an EMBL/GenBank/DDBJ whole genome shotgun (WGS) entry which is preliminary data.</text>
</comment>
<dbReference type="STRING" id="741276.A0A2S5BHF8"/>